<dbReference type="PANTHER" id="PTHR37323:SF1">
    <property type="entry name" value="L-ORNITHINE N(ALPHA)-ACYLTRANSFERASE"/>
    <property type="match status" value="1"/>
</dbReference>
<evidence type="ECO:0000256" key="9">
    <source>
        <dbReference type="ARBA" id="ARBA00045724"/>
    </source>
</evidence>
<dbReference type="InterPro" id="IPR052351">
    <property type="entry name" value="Ornithine_N-alpha-AT"/>
</dbReference>
<dbReference type="EMBL" id="VITF01000004">
    <property type="protein sequence ID" value="TWA70110.1"/>
    <property type="molecule type" value="Genomic_DNA"/>
</dbReference>
<comment type="function">
    <text evidence="9">Catalyzes the first step in the biosynthesis of ornithine lipids, which are phosphorus-free membrane lipids. Catalyzes the 3-hydroxyacyl-acyl carrier protein-dependent acylation of ornithine to form lyso-ornithine lipid (LOL).</text>
</comment>
<comment type="similarity">
    <text evidence="6">Belongs to the acetyltransferase family. OlsB subfamily.</text>
</comment>
<comment type="pathway">
    <text evidence="1">Lipid metabolism.</text>
</comment>
<keyword evidence="5 11" id="KW-0012">Acyltransferase</keyword>
<evidence type="ECO:0000256" key="8">
    <source>
        <dbReference type="ARBA" id="ARBA00039866"/>
    </source>
</evidence>
<comment type="catalytic activity">
    <reaction evidence="10">
        <text>a (3R)-hydroxyacyl-[ACP] + L-ornithine = a lyso-ornithine lipid + holo-[ACP] + H(+)</text>
        <dbReference type="Rhea" id="RHEA:20633"/>
        <dbReference type="Rhea" id="RHEA-COMP:9685"/>
        <dbReference type="Rhea" id="RHEA-COMP:9945"/>
        <dbReference type="ChEBI" id="CHEBI:15378"/>
        <dbReference type="ChEBI" id="CHEBI:46911"/>
        <dbReference type="ChEBI" id="CHEBI:64479"/>
        <dbReference type="ChEBI" id="CHEBI:78827"/>
        <dbReference type="ChEBI" id="CHEBI:138482"/>
        <dbReference type="EC" id="2.3.2.30"/>
    </reaction>
    <physiologicalReaction direction="left-to-right" evidence="10">
        <dbReference type="Rhea" id="RHEA:20634"/>
    </physiologicalReaction>
</comment>
<evidence type="ECO:0000256" key="4">
    <source>
        <dbReference type="ARBA" id="ARBA00023098"/>
    </source>
</evidence>
<dbReference type="EC" id="2.3.2.30" evidence="7"/>
<dbReference type="InterPro" id="IPR016181">
    <property type="entry name" value="Acyl_CoA_acyltransferase"/>
</dbReference>
<evidence type="ECO:0000256" key="10">
    <source>
        <dbReference type="ARBA" id="ARBA00047785"/>
    </source>
</evidence>
<dbReference type="AlphaFoldDB" id="A0A560BBT7"/>
<evidence type="ECO:0000256" key="1">
    <source>
        <dbReference type="ARBA" id="ARBA00005189"/>
    </source>
</evidence>
<evidence type="ECO:0000313" key="12">
    <source>
        <dbReference type="Proteomes" id="UP000316083"/>
    </source>
</evidence>
<evidence type="ECO:0000256" key="3">
    <source>
        <dbReference type="ARBA" id="ARBA00022679"/>
    </source>
</evidence>
<gene>
    <name evidence="11" type="ORF">FBZ82_104270</name>
</gene>
<organism evidence="11 12">
    <name type="scientific">Azospirillum brasilense</name>
    <dbReference type="NCBI Taxonomy" id="192"/>
    <lineage>
        <taxon>Bacteria</taxon>
        <taxon>Pseudomonadati</taxon>
        <taxon>Pseudomonadota</taxon>
        <taxon>Alphaproteobacteria</taxon>
        <taxon>Rhodospirillales</taxon>
        <taxon>Azospirillaceae</taxon>
        <taxon>Azospirillum</taxon>
    </lineage>
</organism>
<dbReference type="Proteomes" id="UP000316083">
    <property type="component" value="Unassembled WGS sequence"/>
</dbReference>
<sequence length="275" mass="29140">MTVRTPHATAPAIAAKPSRLEVRLAAGSGEIDAAQALRYRVFHDEMGAALTGGVPGRDIDAFDAACDHLVILDHEAAPGGAVVGTYRLMRRSMAGRCGGFYTATEFDIAPLLAHPGELLELGRSCVDPAYRTGATMQLLWQGISAYILRHDVALMFGCASLPGTDLDALAPALAYLHRNHLAPQALRARALADRRVDLDPLSVRAASGDEVAARFEPRAGAAGLPPLLKGYLRVGGFIGDGAVVDHAFNTTDVCLIVPMDALSGKYARHFLHRVG</sequence>
<reference evidence="11 12" key="1">
    <citation type="submission" date="2019-06" db="EMBL/GenBank/DDBJ databases">
        <title>Genomic Encyclopedia of Type Strains, Phase IV (KMG-V): Genome sequencing to study the core and pangenomes of soil and plant-associated prokaryotes.</title>
        <authorList>
            <person name="Whitman W."/>
        </authorList>
    </citation>
    <scope>NUCLEOTIDE SEQUENCE [LARGE SCALE GENOMIC DNA]</scope>
    <source>
        <strain evidence="11 12">BR 11796</strain>
    </source>
</reference>
<keyword evidence="2" id="KW-0444">Lipid biosynthesis</keyword>
<dbReference type="PANTHER" id="PTHR37323">
    <property type="entry name" value="GCN5-RELATED N-ACETYLTRANSFERASE"/>
    <property type="match status" value="1"/>
</dbReference>
<dbReference type="SUPFAM" id="SSF55729">
    <property type="entry name" value="Acyl-CoA N-acyltransferases (Nat)"/>
    <property type="match status" value="1"/>
</dbReference>
<evidence type="ECO:0000256" key="5">
    <source>
        <dbReference type="ARBA" id="ARBA00023315"/>
    </source>
</evidence>
<dbReference type="RefSeq" id="WP_145675506.1">
    <property type="nucleotide sequence ID" value="NZ_VITF01000004.1"/>
</dbReference>
<evidence type="ECO:0000313" key="11">
    <source>
        <dbReference type="EMBL" id="TWA70110.1"/>
    </source>
</evidence>
<evidence type="ECO:0000256" key="6">
    <source>
        <dbReference type="ARBA" id="ARBA00038095"/>
    </source>
</evidence>
<evidence type="ECO:0000256" key="2">
    <source>
        <dbReference type="ARBA" id="ARBA00022516"/>
    </source>
</evidence>
<dbReference type="Gene3D" id="3.40.630.30">
    <property type="match status" value="1"/>
</dbReference>
<dbReference type="GO" id="GO:0043810">
    <property type="term" value="F:ornithine-acyl [acyl carrier protein] N-acyltransferase activity"/>
    <property type="evidence" value="ECO:0007669"/>
    <property type="project" value="UniProtKB-EC"/>
</dbReference>
<dbReference type="Pfam" id="PF13444">
    <property type="entry name" value="Acetyltransf_5"/>
    <property type="match status" value="1"/>
</dbReference>
<protein>
    <recommendedName>
        <fullName evidence="8">L-ornithine N(alpha)-acyltransferase</fullName>
        <ecNumber evidence="7">2.3.2.30</ecNumber>
    </recommendedName>
</protein>
<dbReference type="GO" id="GO:0006629">
    <property type="term" value="P:lipid metabolic process"/>
    <property type="evidence" value="ECO:0007669"/>
    <property type="project" value="UniProtKB-KW"/>
</dbReference>
<evidence type="ECO:0000256" key="7">
    <source>
        <dbReference type="ARBA" id="ARBA00039058"/>
    </source>
</evidence>
<proteinExistence type="inferred from homology"/>
<accession>A0A560BBT7</accession>
<keyword evidence="4" id="KW-0443">Lipid metabolism</keyword>
<name>A0A560BBT7_AZOBR</name>
<keyword evidence="3 11" id="KW-0808">Transferase</keyword>
<comment type="caution">
    <text evidence="11">The sequence shown here is derived from an EMBL/GenBank/DDBJ whole genome shotgun (WGS) entry which is preliminary data.</text>
</comment>